<organism evidence="1 2">
    <name type="scientific">Symbiodinium microadriaticum</name>
    <name type="common">Dinoflagellate</name>
    <name type="synonym">Zooxanthella microadriatica</name>
    <dbReference type="NCBI Taxonomy" id="2951"/>
    <lineage>
        <taxon>Eukaryota</taxon>
        <taxon>Sar</taxon>
        <taxon>Alveolata</taxon>
        <taxon>Dinophyceae</taxon>
        <taxon>Suessiales</taxon>
        <taxon>Symbiodiniaceae</taxon>
        <taxon>Symbiodinium</taxon>
    </lineage>
</organism>
<accession>A0A1Q9C9T8</accession>
<evidence type="ECO:0000313" key="2">
    <source>
        <dbReference type="Proteomes" id="UP000186817"/>
    </source>
</evidence>
<keyword evidence="2" id="KW-1185">Reference proteome</keyword>
<proteinExistence type="predicted"/>
<dbReference type="AlphaFoldDB" id="A0A1Q9C9T8"/>
<comment type="caution">
    <text evidence="1">The sequence shown here is derived from an EMBL/GenBank/DDBJ whole genome shotgun (WGS) entry which is preliminary data.</text>
</comment>
<sequence>MTRPNCEDDKKVIIATVAKLKNCSYKEAGRLVEFELMGDDVLLNWLTPPPSQSDFCKTADHLFGSKVKVLWTRELDSLAPPDNRWDGCPYLSHRLENPRMYEAELEAAGIHPVSPLYPSHVIVYDRDKLTMRATVTLRSRFSAKALRFRSEMLRRYPNMKQYFVKHPTLTYDEEIRRFYLAHKEQDLLVAERDISAAGSWNAPFSRR</sequence>
<dbReference type="Proteomes" id="UP000186817">
    <property type="component" value="Unassembled WGS sequence"/>
</dbReference>
<name>A0A1Q9C9T8_SYMMI</name>
<gene>
    <name evidence="1" type="ORF">AK812_SmicGene39980</name>
</gene>
<dbReference type="OrthoDB" id="406452at2759"/>
<reference evidence="1 2" key="1">
    <citation type="submission" date="2016-02" db="EMBL/GenBank/DDBJ databases">
        <title>Genome analysis of coral dinoflagellate symbionts highlights evolutionary adaptations to a symbiotic lifestyle.</title>
        <authorList>
            <person name="Aranda M."/>
            <person name="Li Y."/>
            <person name="Liew Y.J."/>
            <person name="Baumgarten S."/>
            <person name="Simakov O."/>
            <person name="Wilson M."/>
            <person name="Piel J."/>
            <person name="Ashoor H."/>
            <person name="Bougouffa S."/>
            <person name="Bajic V.B."/>
            <person name="Ryu T."/>
            <person name="Ravasi T."/>
            <person name="Bayer T."/>
            <person name="Micklem G."/>
            <person name="Kim H."/>
            <person name="Bhak J."/>
            <person name="Lajeunesse T.C."/>
            <person name="Voolstra C.R."/>
        </authorList>
    </citation>
    <scope>NUCLEOTIDE SEQUENCE [LARGE SCALE GENOMIC DNA]</scope>
    <source>
        <strain evidence="1 2">CCMP2467</strain>
    </source>
</reference>
<protein>
    <submittedName>
        <fullName evidence="1">Uncharacterized protein</fullName>
    </submittedName>
</protein>
<evidence type="ECO:0000313" key="1">
    <source>
        <dbReference type="EMBL" id="OLP79703.1"/>
    </source>
</evidence>
<dbReference type="EMBL" id="LSRX01001455">
    <property type="protein sequence ID" value="OLP79703.1"/>
    <property type="molecule type" value="Genomic_DNA"/>
</dbReference>